<accession>A0A7S4A0M4</accession>
<evidence type="ECO:0000313" key="3">
    <source>
        <dbReference type="Proteomes" id="UP000789595"/>
    </source>
</evidence>
<dbReference type="Proteomes" id="UP000789595">
    <property type="component" value="Unassembled WGS sequence"/>
</dbReference>
<dbReference type="AlphaFoldDB" id="A0A7S4A0M4"/>
<organism evidence="1">
    <name type="scientific">Pelagomonas calceolata</name>
    <dbReference type="NCBI Taxonomy" id="35677"/>
    <lineage>
        <taxon>Eukaryota</taxon>
        <taxon>Sar</taxon>
        <taxon>Stramenopiles</taxon>
        <taxon>Ochrophyta</taxon>
        <taxon>Pelagophyceae</taxon>
        <taxon>Pelagomonadales</taxon>
        <taxon>Pelagomonadaceae</taxon>
        <taxon>Pelagomonas</taxon>
    </lineage>
</organism>
<reference evidence="2" key="2">
    <citation type="submission" date="2021-11" db="EMBL/GenBank/DDBJ databases">
        <authorList>
            <consortium name="Genoscope - CEA"/>
            <person name="William W."/>
        </authorList>
    </citation>
    <scope>NUCLEOTIDE SEQUENCE</scope>
</reference>
<keyword evidence="3" id="KW-1185">Reference proteome</keyword>
<evidence type="ECO:0000313" key="1">
    <source>
        <dbReference type="EMBL" id="CAE0700003.1"/>
    </source>
</evidence>
<dbReference type="EMBL" id="CAKKNE010000003">
    <property type="protein sequence ID" value="CAH0371633.1"/>
    <property type="molecule type" value="Genomic_DNA"/>
</dbReference>
<protein>
    <submittedName>
        <fullName evidence="1">Uncharacterized protein</fullName>
    </submittedName>
</protein>
<dbReference type="EMBL" id="HBIW01017928">
    <property type="protein sequence ID" value="CAE0700003.1"/>
    <property type="molecule type" value="Transcribed_RNA"/>
</dbReference>
<sequence length="418" mass="44461">MRALAAAYIAHAATALVAPIPRVQLQTRIYGDKGVFGPRSPDIEYMPKAKDAPQRQVGLWPRGTAANFFRIITFTWVVVFALTLASSTLTLPGVADAGADISQGRVIADGLMGRCFVVRKRTFSPRALWDANYRRRLMRGAALSTQSPLLGDLALDLPRWTSRWRWHQRWRCLTYFLAHGSAAHVLGDAVLLRSSLALDGKGLPYDARRRLGDANDNRGGACGGAGVLLLTSTLGVVAGGICHLQNTMRAPRAVGGGALCAALAGARCVAQCKLLKGAHPRSRAVKNLLPRLAVLLVANYAMDVPPAVVLGGLAAGLSISIMAAPRVVGTETEFALYGDKRDALRRKGKGRALAVSLSKNIKREPARVPPPVCFALALLVVPTLRIGLLQLVPALATCAARPGALSGRGLDCPPGFVW</sequence>
<name>A0A7S4A0M4_9STRA</name>
<proteinExistence type="predicted"/>
<gene>
    <name evidence="1" type="ORF">PCAL00307_LOCUS15439</name>
    <name evidence="2" type="ORF">PECAL_3P15840</name>
</gene>
<reference evidence="1" key="1">
    <citation type="submission" date="2021-01" db="EMBL/GenBank/DDBJ databases">
        <authorList>
            <person name="Corre E."/>
            <person name="Pelletier E."/>
            <person name="Niang G."/>
            <person name="Scheremetjew M."/>
            <person name="Finn R."/>
            <person name="Kale V."/>
            <person name="Holt S."/>
            <person name="Cochrane G."/>
            <person name="Meng A."/>
            <person name="Brown T."/>
            <person name="Cohen L."/>
        </authorList>
    </citation>
    <scope>NUCLEOTIDE SEQUENCE</scope>
    <source>
        <strain evidence="1">CCMP1756</strain>
    </source>
</reference>
<evidence type="ECO:0000313" key="2">
    <source>
        <dbReference type="EMBL" id="CAH0371633.1"/>
    </source>
</evidence>